<keyword evidence="2" id="KW-1185">Reference proteome</keyword>
<organism evidence="1 2">
    <name type="scientific">Streptomyces autolyticus</name>
    <dbReference type="NCBI Taxonomy" id="75293"/>
    <lineage>
        <taxon>Bacteria</taxon>
        <taxon>Bacillati</taxon>
        <taxon>Actinomycetota</taxon>
        <taxon>Actinomycetes</taxon>
        <taxon>Kitasatosporales</taxon>
        <taxon>Streptomycetaceae</taxon>
        <taxon>Streptomyces</taxon>
    </lineage>
</organism>
<accession>A0ABM6HG58</accession>
<evidence type="ECO:0000313" key="2">
    <source>
        <dbReference type="Proteomes" id="UP000187851"/>
    </source>
</evidence>
<sequence>MDALPVQAVQLAQAMQTMHVVLPVQTVRAVQAVSGSRPSPGAPQLAAGHGACERHHGGARACVGVDEPAVGQMTSGQVPLAQSAALVSAVGERVAPVRGPPYGVAAGSGAGRARAVLQVWRT</sequence>
<dbReference type="EMBL" id="CP019458">
    <property type="protein sequence ID" value="AQA13027.1"/>
    <property type="molecule type" value="Genomic_DNA"/>
</dbReference>
<reference evidence="1 2" key="1">
    <citation type="journal article" date="2017" name="J. Biotechnol.">
        <title>The complete genome sequence of Streptomyces autolyticus CGMCC 0516, the producer of geldanamycin, autolytimycin, reblastatin and elaiophylin.</title>
        <authorList>
            <person name="Yin M."/>
            <person name="Jiang M."/>
            <person name="Ren Z."/>
            <person name="Dong Y."/>
            <person name="Lu T."/>
        </authorList>
    </citation>
    <scope>NUCLEOTIDE SEQUENCE [LARGE SCALE GENOMIC DNA]</scope>
    <source>
        <strain evidence="1 2">CGMCC0516</strain>
    </source>
</reference>
<gene>
    <name evidence="1" type="ORF">BV401_23890</name>
</gene>
<name>A0ABM6HG58_9ACTN</name>
<protein>
    <submittedName>
        <fullName evidence="1">Uncharacterized protein</fullName>
    </submittedName>
</protein>
<evidence type="ECO:0000313" key="1">
    <source>
        <dbReference type="EMBL" id="AQA13027.1"/>
    </source>
</evidence>
<proteinExistence type="predicted"/>
<dbReference type="Proteomes" id="UP000187851">
    <property type="component" value="Chromosome"/>
</dbReference>